<keyword evidence="3 5" id="KW-0687">Ribonucleoprotein</keyword>
<dbReference type="NCBIfam" id="TIGR00012">
    <property type="entry name" value="L29"/>
    <property type="match status" value="1"/>
</dbReference>
<dbReference type="InterPro" id="IPR036049">
    <property type="entry name" value="Ribosomal_uL29_sf"/>
</dbReference>
<protein>
    <recommendedName>
        <fullName evidence="4 5">Large ribosomal subunit protein uL29</fullName>
    </recommendedName>
</protein>
<accession>A0A7C5VJQ3</accession>
<dbReference type="InterPro" id="IPR001854">
    <property type="entry name" value="Ribosomal_uL29"/>
</dbReference>
<dbReference type="PANTHER" id="PTHR10916:SF0">
    <property type="entry name" value="LARGE RIBOSOMAL SUBUNIT PROTEIN UL29C"/>
    <property type="match status" value="1"/>
</dbReference>
<evidence type="ECO:0000256" key="1">
    <source>
        <dbReference type="ARBA" id="ARBA00009254"/>
    </source>
</evidence>
<dbReference type="Pfam" id="PF00831">
    <property type="entry name" value="Ribosomal_L29"/>
    <property type="match status" value="1"/>
</dbReference>
<gene>
    <name evidence="5" type="primary">rpmC</name>
    <name evidence="6" type="ORF">ENM28_05195</name>
</gene>
<dbReference type="AlphaFoldDB" id="A0A7C5VJQ3"/>
<dbReference type="SUPFAM" id="SSF46561">
    <property type="entry name" value="Ribosomal protein L29 (L29p)"/>
    <property type="match status" value="1"/>
</dbReference>
<dbReference type="FunFam" id="1.10.287.310:FF:000001">
    <property type="entry name" value="50S ribosomal protein L29"/>
    <property type="match status" value="1"/>
</dbReference>
<sequence length="65" mass="7705">MKPSEIRKLSPAEIEKLVREKKQELMELRFQASIGQLSQNHRVRETRRLIARLLTILGEKRRSHA</sequence>
<dbReference type="PROSITE" id="PS00579">
    <property type="entry name" value="RIBOSOMAL_L29"/>
    <property type="match status" value="1"/>
</dbReference>
<proteinExistence type="inferred from homology"/>
<evidence type="ECO:0000256" key="2">
    <source>
        <dbReference type="ARBA" id="ARBA00022980"/>
    </source>
</evidence>
<dbReference type="PANTHER" id="PTHR10916">
    <property type="entry name" value="60S RIBOSOMAL PROTEIN L35/50S RIBOSOMAL PROTEIN L29"/>
    <property type="match status" value="1"/>
</dbReference>
<dbReference type="HAMAP" id="MF_00374">
    <property type="entry name" value="Ribosomal_uL29"/>
    <property type="match status" value="1"/>
</dbReference>
<organism evidence="6">
    <name type="scientific">Thermus caliditerrae</name>
    <dbReference type="NCBI Taxonomy" id="1330700"/>
    <lineage>
        <taxon>Bacteria</taxon>
        <taxon>Thermotogati</taxon>
        <taxon>Deinococcota</taxon>
        <taxon>Deinococci</taxon>
        <taxon>Thermales</taxon>
        <taxon>Thermaceae</taxon>
        <taxon>Thermus</taxon>
    </lineage>
</organism>
<evidence type="ECO:0000256" key="4">
    <source>
        <dbReference type="ARBA" id="ARBA00035204"/>
    </source>
</evidence>
<comment type="similarity">
    <text evidence="1 5">Belongs to the universal ribosomal protein uL29 family.</text>
</comment>
<reference evidence="6" key="1">
    <citation type="journal article" date="2020" name="mSystems">
        <title>Genome- and Community-Level Interaction Insights into Carbon Utilization and Element Cycling Functions of Hydrothermarchaeota in Hydrothermal Sediment.</title>
        <authorList>
            <person name="Zhou Z."/>
            <person name="Liu Y."/>
            <person name="Xu W."/>
            <person name="Pan J."/>
            <person name="Luo Z.H."/>
            <person name="Li M."/>
        </authorList>
    </citation>
    <scope>NUCLEOTIDE SEQUENCE [LARGE SCALE GENOMIC DNA]</scope>
    <source>
        <strain evidence="6">SpSt-1071</strain>
    </source>
</reference>
<dbReference type="GO" id="GO:0003735">
    <property type="term" value="F:structural constituent of ribosome"/>
    <property type="evidence" value="ECO:0007669"/>
    <property type="project" value="InterPro"/>
</dbReference>
<dbReference type="EMBL" id="DRXE01000196">
    <property type="protein sequence ID" value="HHM68095.1"/>
    <property type="molecule type" value="Genomic_DNA"/>
</dbReference>
<dbReference type="InterPro" id="IPR050063">
    <property type="entry name" value="Ribosomal_protein_uL29"/>
</dbReference>
<evidence type="ECO:0000256" key="3">
    <source>
        <dbReference type="ARBA" id="ARBA00023274"/>
    </source>
</evidence>
<dbReference type="Gene3D" id="1.10.287.310">
    <property type="match status" value="1"/>
</dbReference>
<keyword evidence="2 5" id="KW-0689">Ribosomal protein</keyword>
<name>A0A7C5VJQ3_9DEIN</name>
<dbReference type="CDD" id="cd00427">
    <property type="entry name" value="Ribosomal_L29_HIP"/>
    <property type="match status" value="1"/>
</dbReference>
<evidence type="ECO:0000313" key="6">
    <source>
        <dbReference type="EMBL" id="HHM68095.1"/>
    </source>
</evidence>
<comment type="caution">
    <text evidence="6">The sequence shown here is derived from an EMBL/GenBank/DDBJ whole genome shotgun (WGS) entry which is preliminary data.</text>
</comment>
<dbReference type="InterPro" id="IPR018254">
    <property type="entry name" value="Ribosomal_uL29_CS"/>
</dbReference>
<evidence type="ECO:0000256" key="5">
    <source>
        <dbReference type="HAMAP-Rule" id="MF_00374"/>
    </source>
</evidence>
<dbReference type="OrthoDB" id="9815192at2"/>
<dbReference type="GO" id="GO:0006412">
    <property type="term" value="P:translation"/>
    <property type="evidence" value="ECO:0007669"/>
    <property type="project" value="UniProtKB-UniRule"/>
</dbReference>
<dbReference type="RefSeq" id="WP_038048049.1">
    <property type="nucleotide sequence ID" value="NZ_JAKEDT010000026.1"/>
</dbReference>
<dbReference type="GO" id="GO:0022625">
    <property type="term" value="C:cytosolic large ribosomal subunit"/>
    <property type="evidence" value="ECO:0007669"/>
    <property type="project" value="TreeGrafter"/>
</dbReference>